<feature type="compositionally biased region" description="Basic and acidic residues" evidence="1">
    <location>
        <begin position="505"/>
        <end position="519"/>
    </location>
</feature>
<dbReference type="PANTHER" id="PTHR24637:SF417">
    <property type="entry name" value="COL_CUTICLE_N DOMAIN-CONTAINING PROTEIN"/>
    <property type="match status" value="1"/>
</dbReference>
<evidence type="ECO:0008006" key="4">
    <source>
        <dbReference type="Google" id="ProtNLM"/>
    </source>
</evidence>
<evidence type="ECO:0000313" key="2">
    <source>
        <dbReference type="EMBL" id="ADV44159.1"/>
    </source>
</evidence>
<protein>
    <recommendedName>
        <fullName evidence="4">Lipoprotein</fullName>
    </recommendedName>
</protein>
<dbReference type="RefSeq" id="WP_013547750.1">
    <property type="nucleotide sequence ID" value="NC_014933.1"/>
</dbReference>
<dbReference type="EMBL" id="CP002352">
    <property type="protein sequence ID" value="ADV44159.1"/>
    <property type="molecule type" value="Genomic_DNA"/>
</dbReference>
<reference evidence="2 3" key="2">
    <citation type="journal article" date="2011" name="Stand. Genomic Sci.">
        <title>Complete genome sequence of Bacteroides helcogenes type strain (P 36-108).</title>
        <authorList>
            <person name="Pati A."/>
            <person name="Gronow S."/>
            <person name="Zeytun A."/>
            <person name="Lapidus A."/>
            <person name="Nolan M."/>
            <person name="Hammon N."/>
            <person name="Deshpande S."/>
            <person name="Cheng J.F."/>
            <person name="Tapia R."/>
            <person name="Han C."/>
            <person name="Goodwin L."/>
            <person name="Pitluck S."/>
            <person name="Liolios K."/>
            <person name="Pagani I."/>
            <person name="Ivanova N."/>
            <person name="Mavromatis K."/>
            <person name="Chen A."/>
            <person name="Palaniappan K."/>
            <person name="Land M."/>
            <person name="Hauser L."/>
            <person name="Chang Y.J."/>
            <person name="Jeffries C.D."/>
            <person name="Detter J.C."/>
            <person name="Brambilla E."/>
            <person name="Rohde M."/>
            <person name="Goker M."/>
            <person name="Woyke T."/>
            <person name="Bristow J."/>
            <person name="Eisen J.A."/>
            <person name="Markowitz V."/>
            <person name="Hugenholtz P."/>
            <person name="Kyrpides N.C."/>
            <person name="Klenk H.P."/>
            <person name="Lucas S."/>
        </authorList>
    </citation>
    <scope>NUCLEOTIDE SEQUENCE [LARGE SCALE GENOMIC DNA]</scope>
    <source>
        <strain evidence="3">ATCC 35417 / DSM 20613 / JCM 6297 / CCUG 15421 / P 36-108</strain>
    </source>
</reference>
<dbReference type="PANTHER" id="PTHR24637">
    <property type="entry name" value="COLLAGEN"/>
    <property type="match status" value="1"/>
</dbReference>
<keyword evidence="3" id="KW-1185">Reference proteome</keyword>
<proteinExistence type="predicted"/>
<organism evidence="2 3">
    <name type="scientific">Bacteroides helcogenes (strain ATCC 35417 / DSM 20613 / JCM 6297 / CCUG 15421 / P 36-108)</name>
    <dbReference type="NCBI Taxonomy" id="693979"/>
    <lineage>
        <taxon>Bacteria</taxon>
        <taxon>Pseudomonadati</taxon>
        <taxon>Bacteroidota</taxon>
        <taxon>Bacteroidia</taxon>
        <taxon>Bacteroidales</taxon>
        <taxon>Bacteroidaceae</taxon>
        <taxon>Bacteroides</taxon>
    </lineage>
</organism>
<gene>
    <name evidence="2" type="ordered locus">Bache_2190</name>
</gene>
<accession>E6SS91</accession>
<dbReference type="eggNOG" id="ENOG5033AJ6">
    <property type="taxonomic scope" value="Bacteria"/>
</dbReference>
<dbReference type="Proteomes" id="UP000008630">
    <property type="component" value="Chromosome"/>
</dbReference>
<name>E6SS91_BACT6</name>
<dbReference type="PROSITE" id="PS51257">
    <property type="entry name" value="PROKAR_LIPOPROTEIN"/>
    <property type="match status" value="1"/>
</dbReference>
<evidence type="ECO:0000256" key="1">
    <source>
        <dbReference type="SAM" id="MobiDB-lite"/>
    </source>
</evidence>
<reference key="1">
    <citation type="submission" date="2010-11" db="EMBL/GenBank/DDBJ databases">
        <title>The complete genome of Bacteroides helcogenes P 36-108.</title>
        <authorList>
            <consortium name="US DOE Joint Genome Institute (JGI-PGF)"/>
            <person name="Lucas S."/>
            <person name="Copeland A."/>
            <person name="Lapidus A."/>
            <person name="Bruce D."/>
            <person name="Goodwin L."/>
            <person name="Pitluck S."/>
            <person name="Kyrpides N."/>
            <person name="Mavromatis K."/>
            <person name="Ivanova N."/>
            <person name="Zeytun A."/>
            <person name="Brettin T."/>
            <person name="Detter J.C."/>
            <person name="Tapia R."/>
            <person name="Han C."/>
            <person name="Land M."/>
            <person name="Hauser L."/>
            <person name="Markowitz V."/>
            <person name="Cheng J.-F."/>
            <person name="Hugenholtz P."/>
            <person name="Woyke T."/>
            <person name="Wu D."/>
            <person name="Gronow S."/>
            <person name="Wellnitz S."/>
            <person name="Brambilla E."/>
            <person name="Klenk H.-P."/>
            <person name="Eisen J.A."/>
        </authorList>
    </citation>
    <scope>NUCLEOTIDE SEQUENCE</scope>
    <source>
        <strain>P 36-108</strain>
    </source>
</reference>
<sequence>MHTKKERKNWWVILLLSILFSSCSNINFELPQGPQGVNGKSAYEIWKEEVEAGRVNWPSDKTNLTDFLVYIKGEKGDKGTDGLSAYDQWKALIAQGNVANPHDLSQIWPSSKNTETDFWDFLSGRDGQTPHIGENGNWYIGNKDTGIKAIGKDGKDGINGKDGLSAYDLWKHAVINGSINWPKNQTTMEHFFLYFKGKDGENGITPHVGENGHWYIGNHDTGISAQGKQGNNGKDGTSPYIGPNGNWWVNNSDTKVKAQGEKGSDGLTPLIKDGYWWIGNSNTGIAAQGPKGEQGEKGADGLTPVIKDGNWWIGNTDTGIKAQGTKGDNGISPQIGTNGNWWIGNKDTGIKARGENGVNGASAYELWVNDVKNDKIKDKNNASWPKDKITMADFYTYLSGTNGSNGKSAYELWKETVIAGNVDDPKNPGQKWPSDKVAEKDFFDYLAGKDGINGTNGLSAYELWKNDLAKRCGTSNALTDHRNGGVWNCDKNTLDDFYNYLRGKDGKDGEDGKDGKPGEPGKPGTEVTIIKGVPNVIVQYSQSEYGEYVRTSDGGVLYKVYDETGQIAPKAQVKGMPGISAEKVYIADDKGEFIVPKEDLPEIQDVNLRWGTVKEVTIAGKAPQQSAKNTYVPNKVRMRMILRDNSNSLYEYQYLYFYIQRKVNPEDEWQNIPSYLPNSGSRNLDAYRVSDKNIPNSILSDKKLYSSQSTSSSNGGYYYYIYTYRFIQENPGKFKNNQSEYWDGTDVYYTVKAREPYYGENFQWNGVCLLAPLQMGPTLKKLKLKTISNSEAPNFSSAEGELDFSKIDFTKIYKSSTTRTVKENGIDHVEPIAYTEEEAKKLKMAYITFEFTSTAGSQKASSSNNSSSAEVPTFKVFAPFLNSSIYINNNSSSYFYRYYQGYLKKGKDDKTFIIENYNNSYELPEVEVTYEE</sequence>
<dbReference type="PATRIC" id="fig|693979.3.peg.2299"/>
<dbReference type="KEGG" id="bhl:Bache_2190"/>
<dbReference type="Gene3D" id="2.60.120.220">
    <property type="entry name" value="Satellite virus coat domain"/>
    <property type="match status" value="3"/>
</dbReference>
<dbReference type="HOGENOM" id="CLU_014039_0_0_10"/>
<dbReference type="OrthoDB" id="1151433at2"/>
<feature type="region of interest" description="Disordered" evidence="1">
    <location>
        <begin position="505"/>
        <end position="525"/>
    </location>
</feature>
<dbReference type="STRING" id="693979.Bache_2190"/>
<evidence type="ECO:0000313" key="3">
    <source>
        <dbReference type="Proteomes" id="UP000008630"/>
    </source>
</evidence>
<dbReference type="AlphaFoldDB" id="E6SS91"/>